<name>A0AAE0ETU3_9CHLO</name>
<reference evidence="2 3" key="1">
    <citation type="journal article" date="2015" name="Genome Biol. Evol.">
        <title>Comparative Genomics of a Bacterivorous Green Alga Reveals Evolutionary Causalities and Consequences of Phago-Mixotrophic Mode of Nutrition.</title>
        <authorList>
            <person name="Burns J.A."/>
            <person name="Paasch A."/>
            <person name="Narechania A."/>
            <person name="Kim E."/>
        </authorList>
    </citation>
    <scope>NUCLEOTIDE SEQUENCE [LARGE SCALE GENOMIC DNA]</scope>
    <source>
        <strain evidence="2 3">PLY_AMNH</strain>
    </source>
</reference>
<evidence type="ECO:0000313" key="2">
    <source>
        <dbReference type="EMBL" id="KAK3239797.1"/>
    </source>
</evidence>
<feature type="region of interest" description="Disordered" evidence="1">
    <location>
        <begin position="51"/>
        <end position="109"/>
    </location>
</feature>
<evidence type="ECO:0000256" key="1">
    <source>
        <dbReference type="SAM" id="MobiDB-lite"/>
    </source>
</evidence>
<gene>
    <name evidence="2" type="ORF">CYMTET_50300</name>
</gene>
<evidence type="ECO:0000313" key="3">
    <source>
        <dbReference type="Proteomes" id="UP001190700"/>
    </source>
</evidence>
<feature type="region of interest" description="Disordered" evidence="1">
    <location>
        <begin position="1"/>
        <end position="22"/>
    </location>
</feature>
<organism evidence="2 3">
    <name type="scientific">Cymbomonas tetramitiformis</name>
    <dbReference type="NCBI Taxonomy" id="36881"/>
    <lineage>
        <taxon>Eukaryota</taxon>
        <taxon>Viridiplantae</taxon>
        <taxon>Chlorophyta</taxon>
        <taxon>Pyramimonadophyceae</taxon>
        <taxon>Pyramimonadales</taxon>
        <taxon>Pyramimonadaceae</taxon>
        <taxon>Cymbomonas</taxon>
    </lineage>
</organism>
<protein>
    <submittedName>
        <fullName evidence="2">Uncharacterized protein</fullName>
    </submittedName>
</protein>
<sequence length="121" mass="12890">ELLGETLRLEGAESRGPTKKGGSVFSAAAVVAVKRAIGRADLYEDLASSDYPQHRRIPGKAQAPQPPHCPPQAAWPLSHPQAQAPQPPHCPPTQHGLGAIRRPLNFHSAPPTQHGLGAILW</sequence>
<accession>A0AAE0ETU3</accession>
<proteinExistence type="predicted"/>
<feature type="non-terminal residue" evidence="2">
    <location>
        <position position="1"/>
    </location>
</feature>
<dbReference type="AlphaFoldDB" id="A0AAE0ETU3"/>
<dbReference type="EMBL" id="LGRX02033821">
    <property type="protein sequence ID" value="KAK3239797.1"/>
    <property type="molecule type" value="Genomic_DNA"/>
</dbReference>
<comment type="caution">
    <text evidence="2">The sequence shown here is derived from an EMBL/GenBank/DDBJ whole genome shotgun (WGS) entry which is preliminary data.</text>
</comment>
<keyword evidence="3" id="KW-1185">Reference proteome</keyword>
<dbReference type="Proteomes" id="UP001190700">
    <property type="component" value="Unassembled WGS sequence"/>
</dbReference>
<feature type="compositionally biased region" description="Low complexity" evidence="1">
    <location>
        <begin position="71"/>
        <end position="84"/>
    </location>
</feature>